<feature type="compositionally biased region" description="Polar residues" evidence="1">
    <location>
        <begin position="57"/>
        <end position="74"/>
    </location>
</feature>
<keyword evidence="2" id="KW-0472">Membrane</keyword>
<evidence type="ECO:0000256" key="1">
    <source>
        <dbReference type="SAM" id="MobiDB-lite"/>
    </source>
</evidence>
<proteinExistence type="predicted"/>
<name>R7VAT2_CAPTE</name>
<sequence>MAHPPSGTSGGPQVLSQGDLSSQGKLGGVSGKFVTPTGKRTVKPKEVESKLGKGSVGSLTVSPANKQRTISATGSEGDEGFEDGKALDNALAASLDDVENDSQTSGDSAVSSGSSKSEVEEDPEDLTPDTHKDFPASVDPATSGVSNQRVANPRESEDVDEGFEEGEESAQAMVPGSGDVKTETQTPAHSATSPEVQHTTEAVISPPNTRFPVPVDSKTDDATITISNTGADNDAAINGDETITIEGGGKVNKGKFLRALKAIANWFMGLFDNKIAVGLAVFFALTFLFGLLASPAGAPLVFLLMAGLAAAITCGLTGLLIADLAPDLGQQQQQQPNNSQNPNQQNNNQSDKSSSEIDKTKSGSGSSQPGAASTDANDTDGSFFLTPNGKKAPAPVINGGSNSSARDGTDAASATGAVDAQLDKMFGTEAFDEWLNENLLRWSNKAQFAEFSKTLRGRDDYKELAMDDKLDSLLEDLHRESNDLSYLAHSPLEELDSSGPRQFDRLDYFNSSFDRALELLDPTPEHCQTMFNRLMRVLPKEQFPWVSSNLYSPLLSIGDQRKSLEAQPNKEIAKAEVSDMLRIALRRLDSYGKGGELQKESEEQEKRRQVQTVKRKRAADPQDGKPPEKVRVIKKESSIEATPVETNEKGVQ</sequence>
<dbReference type="Proteomes" id="UP000014760">
    <property type="component" value="Unassembled WGS sequence"/>
</dbReference>
<feature type="non-terminal residue" evidence="3">
    <location>
        <position position="652"/>
    </location>
</feature>
<reference evidence="3 5" key="2">
    <citation type="journal article" date="2013" name="Nature">
        <title>Insights into bilaterian evolution from three spiralian genomes.</title>
        <authorList>
            <person name="Simakov O."/>
            <person name="Marletaz F."/>
            <person name="Cho S.J."/>
            <person name="Edsinger-Gonzales E."/>
            <person name="Havlak P."/>
            <person name="Hellsten U."/>
            <person name="Kuo D.H."/>
            <person name="Larsson T."/>
            <person name="Lv J."/>
            <person name="Arendt D."/>
            <person name="Savage R."/>
            <person name="Osoegawa K."/>
            <person name="de Jong P."/>
            <person name="Grimwood J."/>
            <person name="Chapman J.A."/>
            <person name="Shapiro H."/>
            <person name="Aerts A."/>
            <person name="Otillar R.P."/>
            <person name="Terry A.Y."/>
            <person name="Boore J.L."/>
            <person name="Grigoriev I.V."/>
            <person name="Lindberg D.R."/>
            <person name="Seaver E.C."/>
            <person name="Weisblat D.A."/>
            <person name="Putnam N.H."/>
            <person name="Rokhsar D.S."/>
        </authorList>
    </citation>
    <scope>NUCLEOTIDE SEQUENCE</scope>
    <source>
        <strain evidence="3 5">I ESC-2004</strain>
    </source>
</reference>
<reference evidence="4" key="3">
    <citation type="submission" date="2015-06" db="UniProtKB">
        <authorList>
            <consortium name="EnsemblMetazoa"/>
        </authorList>
    </citation>
    <scope>IDENTIFICATION</scope>
</reference>
<protein>
    <submittedName>
        <fullName evidence="3 4">Uncharacterized protein</fullName>
    </submittedName>
</protein>
<feature type="compositionally biased region" description="Basic and acidic residues" evidence="1">
    <location>
        <begin position="618"/>
        <end position="638"/>
    </location>
</feature>
<feature type="compositionally biased region" description="Polar residues" evidence="1">
    <location>
        <begin position="183"/>
        <end position="208"/>
    </location>
</feature>
<dbReference type="EMBL" id="KB295204">
    <property type="protein sequence ID" value="ELU13451.1"/>
    <property type="molecule type" value="Genomic_DNA"/>
</dbReference>
<accession>R7VAT2</accession>
<feature type="region of interest" description="Disordered" evidence="1">
    <location>
        <begin position="330"/>
        <end position="412"/>
    </location>
</feature>
<feature type="region of interest" description="Disordered" evidence="1">
    <location>
        <begin position="592"/>
        <end position="652"/>
    </location>
</feature>
<feature type="compositionally biased region" description="Polar residues" evidence="1">
    <location>
        <begin position="14"/>
        <end position="24"/>
    </location>
</feature>
<dbReference type="EMBL" id="AMQN01039279">
    <property type="status" value="NOT_ANNOTATED_CDS"/>
    <property type="molecule type" value="Genomic_DNA"/>
</dbReference>
<dbReference type="HOGENOM" id="CLU_420707_0_0_1"/>
<gene>
    <name evidence="3" type="ORF">CAPTEDRAFT_207044</name>
</gene>
<feature type="compositionally biased region" description="Basic and acidic residues" evidence="1">
    <location>
        <begin position="592"/>
        <end position="608"/>
    </location>
</feature>
<feature type="transmembrane region" description="Helical" evidence="2">
    <location>
        <begin position="275"/>
        <end position="294"/>
    </location>
</feature>
<keyword evidence="2" id="KW-0812">Transmembrane</keyword>
<feature type="region of interest" description="Disordered" evidence="1">
    <location>
        <begin position="1"/>
        <end position="218"/>
    </location>
</feature>
<evidence type="ECO:0000256" key="2">
    <source>
        <dbReference type="SAM" id="Phobius"/>
    </source>
</evidence>
<evidence type="ECO:0000313" key="4">
    <source>
        <dbReference type="EnsemblMetazoa" id="CapteP207044"/>
    </source>
</evidence>
<dbReference type="AlphaFoldDB" id="R7VAT2"/>
<reference evidence="5" key="1">
    <citation type="submission" date="2012-12" db="EMBL/GenBank/DDBJ databases">
        <authorList>
            <person name="Hellsten U."/>
            <person name="Grimwood J."/>
            <person name="Chapman J.A."/>
            <person name="Shapiro H."/>
            <person name="Aerts A."/>
            <person name="Otillar R.P."/>
            <person name="Terry A.Y."/>
            <person name="Boore J.L."/>
            <person name="Simakov O."/>
            <person name="Marletaz F."/>
            <person name="Cho S.-J."/>
            <person name="Edsinger-Gonzales E."/>
            <person name="Havlak P."/>
            <person name="Kuo D.-H."/>
            <person name="Larsson T."/>
            <person name="Lv J."/>
            <person name="Arendt D."/>
            <person name="Savage R."/>
            <person name="Osoegawa K."/>
            <person name="de Jong P."/>
            <person name="Lindberg D.R."/>
            <person name="Seaver E.C."/>
            <person name="Weisblat D.A."/>
            <person name="Putnam N.H."/>
            <person name="Grigoriev I.V."/>
            <person name="Rokhsar D.S."/>
        </authorList>
    </citation>
    <scope>NUCLEOTIDE SEQUENCE</scope>
    <source>
        <strain evidence="5">I ESC-2004</strain>
    </source>
</reference>
<feature type="transmembrane region" description="Helical" evidence="2">
    <location>
        <begin position="300"/>
        <end position="322"/>
    </location>
</feature>
<feature type="compositionally biased region" description="Acidic residues" evidence="1">
    <location>
        <begin position="157"/>
        <end position="168"/>
    </location>
</feature>
<evidence type="ECO:0000313" key="5">
    <source>
        <dbReference type="Proteomes" id="UP000014760"/>
    </source>
</evidence>
<keyword evidence="5" id="KW-1185">Reference proteome</keyword>
<feature type="compositionally biased region" description="Low complexity" evidence="1">
    <location>
        <begin position="330"/>
        <end position="350"/>
    </location>
</feature>
<feature type="compositionally biased region" description="Low complexity" evidence="1">
    <location>
        <begin position="362"/>
        <end position="373"/>
    </location>
</feature>
<evidence type="ECO:0000313" key="3">
    <source>
        <dbReference type="EMBL" id="ELU13451.1"/>
    </source>
</evidence>
<feature type="compositionally biased region" description="Low complexity" evidence="1">
    <location>
        <begin position="102"/>
        <end position="116"/>
    </location>
</feature>
<organism evidence="3">
    <name type="scientific">Capitella teleta</name>
    <name type="common">Polychaete worm</name>
    <dbReference type="NCBI Taxonomy" id="283909"/>
    <lineage>
        <taxon>Eukaryota</taxon>
        <taxon>Metazoa</taxon>
        <taxon>Spiralia</taxon>
        <taxon>Lophotrochozoa</taxon>
        <taxon>Annelida</taxon>
        <taxon>Polychaeta</taxon>
        <taxon>Sedentaria</taxon>
        <taxon>Scolecida</taxon>
        <taxon>Capitellidae</taxon>
        <taxon>Capitella</taxon>
    </lineage>
</organism>
<dbReference type="EnsemblMetazoa" id="CapteT207044">
    <property type="protein sequence ID" value="CapteP207044"/>
    <property type="gene ID" value="CapteG207044"/>
</dbReference>
<keyword evidence="2" id="KW-1133">Transmembrane helix</keyword>